<gene>
    <name evidence="2" type="ORF">BDY21DRAFT_97391</name>
</gene>
<name>A0A6A6NTQ9_9PEZI</name>
<dbReference type="Proteomes" id="UP000799766">
    <property type="component" value="Unassembled WGS sequence"/>
</dbReference>
<reference evidence="2" key="1">
    <citation type="journal article" date="2020" name="Stud. Mycol.">
        <title>101 Dothideomycetes genomes: a test case for predicting lifestyles and emergence of pathogens.</title>
        <authorList>
            <person name="Haridas S."/>
            <person name="Albert R."/>
            <person name="Binder M."/>
            <person name="Bloem J."/>
            <person name="Labutti K."/>
            <person name="Salamov A."/>
            <person name="Andreopoulos B."/>
            <person name="Baker S."/>
            <person name="Barry K."/>
            <person name="Bills G."/>
            <person name="Bluhm B."/>
            <person name="Cannon C."/>
            <person name="Castanera R."/>
            <person name="Culley D."/>
            <person name="Daum C."/>
            <person name="Ezra D."/>
            <person name="Gonzalez J."/>
            <person name="Henrissat B."/>
            <person name="Kuo A."/>
            <person name="Liang C."/>
            <person name="Lipzen A."/>
            <person name="Lutzoni F."/>
            <person name="Magnuson J."/>
            <person name="Mondo S."/>
            <person name="Nolan M."/>
            <person name="Ohm R."/>
            <person name="Pangilinan J."/>
            <person name="Park H.-J."/>
            <person name="Ramirez L."/>
            <person name="Alfaro M."/>
            <person name="Sun H."/>
            <person name="Tritt A."/>
            <person name="Yoshinaga Y."/>
            <person name="Zwiers L.-H."/>
            <person name="Turgeon B."/>
            <person name="Goodwin S."/>
            <person name="Spatafora J."/>
            <person name="Crous P."/>
            <person name="Grigoriev I."/>
        </authorList>
    </citation>
    <scope>NUCLEOTIDE SEQUENCE</scope>
    <source>
        <strain evidence="2">ATCC 16933</strain>
    </source>
</reference>
<feature type="compositionally biased region" description="Low complexity" evidence="1">
    <location>
        <begin position="65"/>
        <end position="81"/>
    </location>
</feature>
<keyword evidence="3" id="KW-1185">Reference proteome</keyword>
<accession>A0A6A6NTQ9</accession>
<dbReference type="EMBL" id="MU001689">
    <property type="protein sequence ID" value="KAF2454948.1"/>
    <property type="molecule type" value="Genomic_DNA"/>
</dbReference>
<evidence type="ECO:0000256" key="1">
    <source>
        <dbReference type="SAM" id="MobiDB-lite"/>
    </source>
</evidence>
<evidence type="ECO:0000313" key="3">
    <source>
        <dbReference type="Proteomes" id="UP000799766"/>
    </source>
</evidence>
<feature type="region of interest" description="Disordered" evidence="1">
    <location>
        <begin position="1"/>
        <end position="111"/>
    </location>
</feature>
<feature type="compositionally biased region" description="Basic and acidic residues" evidence="1">
    <location>
        <begin position="198"/>
        <end position="220"/>
    </location>
</feature>
<protein>
    <submittedName>
        <fullName evidence="2">Uncharacterized protein</fullName>
    </submittedName>
</protein>
<feature type="region of interest" description="Disordered" evidence="1">
    <location>
        <begin position="190"/>
        <end position="254"/>
    </location>
</feature>
<organism evidence="2 3">
    <name type="scientific">Lineolata rhizophorae</name>
    <dbReference type="NCBI Taxonomy" id="578093"/>
    <lineage>
        <taxon>Eukaryota</taxon>
        <taxon>Fungi</taxon>
        <taxon>Dikarya</taxon>
        <taxon>Ascomycota</taxon>
        <taxon>Pezizomycotina</taxon>
        <taxon>Dothideomycetes</taxon>
        <taxon>Dothideomycetes incertae sedis</taxon>
        <taxon>Lineolatales</taxon>
        <taxon>Lineolataceae</taxon>
        <taxon>Lineolata</taxon>
    </lineage>
</organism>
<feature type="compositionally biased region" description="Basic residues" evidence="1">
    <location>
        <begin position="221"/>
        <end position="233"/>
    </location>
</feature>
<evidence type="ECO:0000313" key="2">
    <source>
        <dbReference type="EMBL" id="KAF2454948.1"/>
    </source>
</evidence>
<sequence>MKLKWKSTLGARNSSRTRQPPVAVSKVEQSGRERVLVVAGLGRGSDSRGRAEGGEGGRLFDGTVGSRSSGGTRSRGSHSSSCPFWARGRKEGGGGGSSGQEQAEETRPVSRPLLSWPSGLDYYSKAGGCWWWWQRRQQPGEQGPTTAKVVAAGASGKAVRYRAAAARGSMHVVATRKDVSRAWRTREGDWKGWQGRGGEGREGEGEGEGEGVRKSWFERGRTRRRRIGRRKATMGRDSVAWLAGRSHRMRTERE</sequence>
<dbReference type="AlphaFoldDB" id="A0A6A6NTQ9"/>
<proteinExistence type="predicted"/>
<feature type="compositionally biased region" description="Basic and acidic residues" evidence="1">
    <location>
        <begin position="45"/>
        <end position="55"/>
    </location>
</feature>